<reference evidence="1 2" key="1">
    <citation type="journal article" date="2006" name="Science">
        <title>Genome of rice cluster I archaea -- the key methane producers in the rice rhizosphere.</title>
        <authorList>
            <person name="Erkel C."/>
            <person name="Kube M."/>
            <person name="Reinhardt R."/>
            <person name="Liesack W."/>
        </authorList>
    </citation>
    <scope>NUCLEOTIDE SEQUENCE [LARGE SCALE GENOMIC DNA]</scope>
    <source>
        <strain evidence="2">DSM 22066 / NBRC 105507 / MRE50</strain>
    </source>
</reference>
<proteinExistence type="predicted"/>
<sequence length="150" mass="15637">MRRVIEMRTLRIVLALLALSVFAGAAMAVGNAATSGSAMAPSAQMASLKMPGMVPSLDKLTARINLMDRIGSEAMDEASVAASNAVKGKAAQMTYGIQKNIVQNMGKMSGAISLPGMSPVTGRLNDMRAIPAPGPMNMPDWTTPGIIFTL</sequence>
<dbReference type="AlphaFoldDB" id="Q0W158"/>
<dbReference type="EMBL" id="AM114193">
    <property type="protein sequence ID" value="CAJ37885.1"/>
    <property type="molecule type" value="Genomic_DNA"/>
</dbReference>
<dbReference type="STRING" id="351160.RRC117"/>
<keyword evidence="2" id="KW-1185">Reference proteome</keyword>
<accession>Q0W158</accession>
<evidence type="ECO:0000313" key="2">
    <source>
        <dbReference type="Proteomes" id="UP000000663"/>
    </source>
</evidence>
<gene>
    <name evidence="1" type="ORF">RRC117</name>
</gene>
<dbReference type="Proteomes" id="UP000000663">
    <property type="component" value="Chromosome"/>
</dbReference>
<name>Q0W158_METAR</name>
<organism evidence="1 2">
    <name type="scientific">Methanocella arvoryzae (strain DSM 22066 / NBRC 105507 / MRE50)</name>
    <dbReference type="NCBI Taxonomy" id="351160"/>
    <lineage>
        <taxon>Archaea</taxon>
        <taxon>Methanobacteriati</taxon>
        <taxon>Methanobacteriota</taxon>
        <taxon>Stenosarchaea group</taxon>
        <taxon>Methanomicrobia</taxon>
        <taxon>Methanocellales</taxon>
        <taxon>Methanocellaceae</taxon>
        <taxon>Methanocella</taxon>
    </lineage>
</organism>
<dbReference type="KEGG" id="rci:RRC117"/>
<protein>
    <submittedName>
        <fullName evidence="1">Uncharacterized protein</fullName>
    </submittedName>
</protein>
<evidence type="ECO:0000313" key="1">
    <source>
        <dbReference type="EMBL" id="CAJ37885.1"/>
    </source>
</evidence>